<dbReference type="SUPFAM" id="SSF81296">
    <property type="entry name" value="E set domains"/>
    <property type="match status" value="1"/>
</dbReference>
<keyword evidence="15" id="KW-1185">Reference proteome</keyword>
<keyword evidence="6 10" id="KW-1133">Transmembrane helix</keyword>
<dbReference type="InterPro" id="IPR032694">
    <property type="entry name" value="CopC/D"/>
</dbReference>
<comment type="subcellular location">
    <subcellularLocation>
        <location evidence="1">Cell membrane</location>
        <topology evidence="1">Multi-pass membrane protein</topology>
    </subcellularLocation>
</comment>
<keyword evidence="7" id="KW-0186">Copper</keyword>
<dbReference type="InterPro" id="IPR014755">
    <property type="entry name" value="Cu-Rt/internalin_Ig-like"/>
</dbReference>
<evidence type="ECO:0000256" key="10">
    <source>
        <dbReference type="SAM" id="Phobius"/>
    </source>
</evidence>
<evidence type="ECO:0000256" key="1">
    <source>
        <dbReference type="ARBA" id="ARBA00004651"/>
    </source>
</evidence>
<evidence type="ECO:0000256" key="3">
    <source>
        <dbReference type="ARBA" id="ARBA00022692"/>
    </source>
</evidence>
<comment type="caution">
    <text evidence="14">The sequence shown here is derived from an EMBL/GenBank/DDBJ whole genome shotgun (WGS) entry which is preliminary data.</text>
</comment>
<evidence type="ECO:0000256" key="8">
    <source>
        <dbReference type="ARBA" id="ARBA00023136"/>
    </source>
</evidence>
<proteinExistence type="predicted"/>
<protein>
    <submittedName>
        <fullName evidence="14">Copper resistance protein CopC/CopD</fullName>
    </submittedName>
</protein>
<evidence type="ECO:0000256" key="5">
    <source>
        <dbReference type="ARBA" id="ARBA00022729"/>
    </source>
</evidence>
<dbReference type="Pfam" id="PF05425">
    <property type="entry name" value="CopD"/>
    <property type="match status" value="1"/>
</dbReference>
<dbReference type="EMBL" id="JAINUL010000001">
    <property type="protein sequence ID" value="MCC0094031.1"/>
    <property type="molecule type" value="Genomic_DNA"/>
</dbReference>
<evidence type="ECO:0000256" key="11">
    <source>
        <dbReference type="SAM" id="SignalP"/>
    </source>
</evidence>
<dbReference type="PANTHER" id="PTHR34820">
    <property type="entry name" value="INNER MEMBRANE PROTEIN YEBZ"/>
    <property type="match status" value="1"/>
</dbReference>
<evidence type="ECO:0000256" key="4">
    <source>
        <dbReference type="ARBA" id="ARBA00022723"/>
    </source>
</evidence>
<feature type="transmembrane region" description="Helical" evidence="10">
    <location>
        <begin position="476"/>
        <end position="495"/>
    </location>
</feature>
<evidence type="ECO:0000256" key="7">
    <source>
        <dbReference type="ARBA" id="ARBA00023008"/>
    </source>
</evidence>
<gene>
    <name evidence="14" type="ORF">K7B10_04350</name>
</gene>
<feature type="transmembrane region" description="Helical" evidence="10">
    <location>
        <begin position="271"/>
        <end position="289"/>
    </location>
</feature>
<feature type="transmembrane region" description="Helical" evidence="10">
    <location>
        <begin position="338"/>
        <end position="361"/>
    </location>
</feature>
<accession>A0ABS8DYR8</accession>
<evidence type="ECO:0000256" key="9">
    <source>
        <dbReference type="SAM" id="MobiDB-lite"/>
    </source>
</evidence>
<dbReference type="InterPro" id="IPR007348">
    <property type="entry name" value="CopC_dom"/>
</dbReference>
<evidence type="ECO:0000313" key="14">
    <source>
        <dbReference type="EMBL" id="MCC0094031.1"/>
    </source>
</evidence>
<name>A0ABS8DYR8_9ACTN</name>
<evidence type="ECO:0000256" key="2">
    <source>
        <dbReference type="ARBA" id="ARBA00022475"/>
    </source>
</evidence>
<dbReference type="PANTHER" id="PTHR34820:SF4">
    <property type="entry name" value="INNER MEMBRANE PROTEIN YEBZ"/>
    <property type="match status" value="1"/>
</dbReference>
<reference evidence="14 15" key="1">
    <citation type="submission" date="2021-08" db="EMBL/GenBank/DDBJ databases">
        <title>Genomic Architecture of Streptomyces flavotricini NGL1 and Streptomyces erythrochromogenes HMS4 With Differential Plant Beneficial attributes and laccase production capabilities.</title>
        <authorList>
            <person name="Salwan R."/>
            <person name="Kaur R."/>
            <person name="Sharma V."/>
        </authorList>
    </citation>
    <scope>NUCLEOTIDE SEQUENCE [LARGE SCALE GENOMIC DNA]</scope>
    <source>
        <strain evidence="14 15">NGL1</strain>
    </source>
</reference>
<keyword evidence="3 10" id="KW-0812">Transmembrane</keyword>
<feature type="transmembrane region" description="Helical" evidence="10">
    <location>
        <begin position="381"/>
        <end position="398"/>
    </location>
</feature>
<evidence type="ECO:0000259" key="13">
    <source>
        <dbReference type="Pfam" id="PF05425"/>
    </source>
</evidence>
<dbReference type="InterPro" id="IPR008457">
    <property type="entry name" value="Cu-R_CopD_dom"/>
</dbReference>
<dbReference type="Proteomes" id="UP001520654">
    <property type="component" value="Unassembled WGS sequence"/>
</dbReference>
<keyword evidence="5 11" id="KW-0732">Signal</keyword>
<dbReference type="Gene3D" id="2.60.40.1220">
    <property type="match status" value="1"/>
</dbReference>
<keyword evidence="2" id="KW-1003">Cell membrane</keyword>
<feature type="region of interest" description="Disordered" evidence="9">
    <location>
        <begin position="433"/>
        <end position="466"/>
    </location>
</feature>
<feature type="transmembrane region" description="Helical" evidence="10">
    <location>
        <begin position="160"/>
        <end position="180"/>
    </location>
</feature>
<organism evidence="14 15">
    <name type="scientific">Streptomyces flavotricini</name>
    <dbReference type="NCBI Taxonomy" id="66888"/>
    <lineage>
        <taxon>Bacteria</taxon>
        <taxon>Bacillati</taxon>
        <taxon>Actinomycetota</taxon>
        <taxon>Actinomycetes</taxon>
        <taxon>Kitasatosporales</taxon>
        <taxon>Streptomycetaceae</taxon>
        <taxon>Streptomyces</taxon>
    </lineage>
</organism>
<sequence>MSSGSLPARRPLTVLALVASLFALLLGGAGPAFAHAGLSGSDPADGTVLKTEPRYVTLTFTESVGFSDDSLRVLSPRNERVNPRPAQHVDGKDDTARVELSGKLPQGTYTVAWRVVSADGHPISGAFVFSIGAPSETAAVVATGSPDDTAVGRLYGVLRYVAYSGLALLVGAAAFVLVCWPAAGAVRPVRRLLVVGWAALTASTVVMLLLRGPYETAGGVTSAFDPAQWGGTVTGRPGAALIARLVLLAVTAVFLRRSVRRPDRTDPGVRGRLVGALLAAALAVTWAAAEHASAGIQVALAMPVAALHLLAMGVWLGGLVTLLLLLRRRGSDGREVPAAAIGRFSTLAFSAVAVLVGTGVYQSWRQVGSWEALSTTSYGKTLVVKIAAVVMVLWAASFSRRWTARLVRGASPATDVSTVPAPERVRVAQPVGAPAPAAGTELGTAPGAPAGDAPGDEGEPPPFGAGTYRRSLRRMVTVEAVLGVLVLVITTVLTGTQPSRAAGERAAAASAGEPRVKVVTVPFDMGTANHQGTVQITLAPGRVGENTVEAVVYTSDGGLAAVPELRLTLTQDELGIGPLDAKLKDQKGYWAAYDLRLPMPGVWTLNITVRTTDIDQVTVHDTVRVTSVPR</sequence>
<feature type="domain" description="CopC" evidence="12">
    <location>
        <begin position="35"/>
        <end position="131"/>
    </location>
</feature>
<feature type="chain" id="PRO_5045050686" evidence="11">
    <location>
        <begin position="35"/>
        <end position="630"/>
    </location>
</feature>
<feature type="signal peptide" evidence="11">
    <location>
        <begin position="1"/>
        <end position="34"/>
    </location>
</feature>
<keyword evidence="8 10" id="KW-0472">Membrane</keyword>
<evidence type="ECO:0000259" key="12">
    <source>
        <dbReference type="Pfam" id="PF04234"/>
    </source>
</evidence>
<feature type="domain" description="Copper resistance protein D" evidence="13">
    <location>
        <begin position="339"/>
        <end position="410"/>
    </location>
</feature>
<feature type="compositionally biased region" description="Low complexity" evidence="9">
    <location>
        <begin position="433"/>
        <end position="453"/>
    </location>
</feature>
<feature type="transmembrane region" description="Helical" evidence="10">
    <location>
        <begin position="301"/>
        <end position="326"/>
    </location>
</feature>
<dbReference type="Pfam" id="PF04234">
    <property type="entry name" value="CopC"/>
    <property type="match status" value="1"/>
</dbReference>
<evidence type="ECO:0000313" key="15">
    <source>
        <dbReference type="Proteomes" id="UP001520654"/>
    </source>
</evidence>
<keyword evidence="4" id="KW-0479">Metal-binding</keyword>
<feature type="transmembrane region" description="Helical" evidence="10">
    <location>
        <begin position="239"/>
        <end position="259"/>
    </location>
</feature>
<evidence type="ECO:0000256" key="6">
    <source>
        <dbReference type="ARBA" id="ARBA00022989"/>
    </source>
</evidence>
<feature type="transmembrane region" description="Helical" evidence="10">
    <location>
        <begin position="192"/>
        <end position="210"/>
    </location>
</feature>
<dbReference type="InterPro" id="IPR014756">
    <property type="entry name" value="Ig_E-set"/>
</dbReference>